<feature type="non-terminal residue" evidence="1">
    <location>
        <position position="1"/>
    </location>
</feature>
<protein>
    <submittedName>
        <fullName evidence="1">Uncharacterized protein</fullName>
    </submittedName>
</protein>
<comment type="caution">
    <text evidence="1">The sequence shown here is derived from an EMBL/GenBank/DDBJ whole genome shotgun (WGS) entry which is preliminary data.</text>
</comment>
<dbReference type="AlphaFoldDB" id="A0A8S4PA14"/>
<dbReference type="Proteomes" id="UP000749559">
    <property type="component" value="Unassembled WGS sequence"/>
</dbReference>
<keyword evidence="2" id="KW-1185">Reference proteome</keyword>
<gene>
    <name evidence="1" type="ORF">OFUS_LOCUS15645</name>
</gene>
<sequence>QVQFRLYMQSLTSPLFRQNGRNIVIASKDKKENAMDQANAKKELQKFTVDFEDVYNFERVVVYYGKTRLSSANNAEEFYYKADKTGSCSFAVVDTFADINLVRTE</sequence>
<name>A0A8S4PA14_OWEFU</name>
<proteinExistence type="predicted"/>
<organism evidence="1 2">
    <name type="scientific">Owenia fusiformis</name>
    <name type="common">Polychaete worm</name>
    <dbReference type="NCBI Taxonomy" id="6347"/>
    <lineage>
        <taxon>Eukaryota</taxon>
        <taxon>Metazoa</taxon>
        <taxon>Spiralia</taxon>
        <taxon>Lophotrochozoa</taxon>
        <taxon>Annelida</taxon>
        <taxon>Polychaeta</taxon>
        <taxon>Sedentaria</taxon>
        <taxon>Canalipalpata</taxon>
        <taxon>Sabellida</taxon>
        <taxon>Oweniida</taxon>
        <taxon>Oweniidae</taxon>
        <taxon>Owenia</taxon>
    </lineage>
</organism>
<evidence type="ECO:0000313" key="1">
    <source>
        <dbReference type="EMBL" id="CAH1790440.1"/>
    </source>
</evidence>
<evidence type="ECO:0000313" key="2">
    <source>
        <dbReference type="Proteomes" id="UP000749559"/>
    </source>
</evidence>
<accession>A0A8S4PA14</accession>
<dbReference type="EMBL" id="CAIIXF020000007">
    <property type="protein sequence ID" value="CAH1790440.1"/>
    <property type="molecule type" value="Genomic_DNA"/>
</dbReference>
<reference evidence="1" key="1">
    <citation type="submission" date="2022-03" db="EMBL/GenBank/DDBJ databases">
        <authorList>
            <person name="Martin C."/>
        </authorList>
    </citation>
    <scope>NUCLEOTIDE SEQUENCE</scope>
</reference>